<dbReference type="RefSeq" id="WP_075713717.1">
    <property type="nucleotide sequence ID" value="NZ_MJIE01000001.1"/>
</dbReference>
<evidence type="ECO:0008006" key="3">
    <source>
        <dbReference type="Google" id="ProtNLM"/>
    </source>
</evidence>
<accession>A0A1Q9JJC6</accession>
<sequence length="147" mass="16705">MKEIMLKIVGKQYSGDEAEEQMEFVTEGQLYERNGATYLIYEESEFSGFPGCKTSLRLKDDSVRMKRIGRGAGYGMEMEFRKGQRFFGKYETPYGTMDMEVLTNRVENNLSPEGLGDISVDYHVSLEGMAEGRNELHIEVNEANSGK</sequence>
<dbReference type="OrthoDB" id="1680906at2"/>
<dbReference type="SUPFAM" id="SSF50814">
    <property type="entry name" value="Lipocalins"/>
    <property type="match status" value="1"/>
</dbReference>
<dbReference type="STRING" id="1261640.BHK98_09420"/>
<dbReference type="Pfam" id="PF09148">
    <property type="entry name" value="DUF1934"/>
    <property type="match status" value="1"/>
</dbReference>
<dbReference type="Gene3D" id="2.40.128.20">
    <property type="match status" value="1"/>
</dbReference>
<gene>
    <name evidence="1" type="ORF">BHK98_09420</name>
</gene>
<protein>
    <recommendedName>
        <fullName evidence="3">DUF1934 domain-containing protein</fullName>
    </recommendedName>
</protein>
<evidence type="ECO:0000313" key="2">
    <source>
        <dbReference type="Proteomes" id="UP000187404"/>
    </source>
</evidence>
<name>A0A1Q9JJC6_9FIRM</name>
<organism evidence="1 2">
    <name type="scientific">Hornefia porci</name>
    <dbReference type="NCBI Taxonomy" id="2652292"/>
    <lineage>
        <taxon>Bacteria</taxon>
        <taxon>Bacillati</taxon>
        <taxon>Bacillota</taxon>
        <taxon>Clostridia</taxon>
        <taxon>Peptostreptococcales</taxon>
        <taxon>Anaerovoracaceae</taxon>
        <taxon>Hornefia</taxon>
    </lineage>
</organism>
<dbReference type="InterPro" id="IPR012674">
    <property type="entry name" value="Calycin"/>
</dbReference>
<proteinExistence type="predicted"/>
<dbReference type="Proteomes" id="UP000187404">
    <property type="component" value="Unassembled WGS sequence"/>
</dbReference>
<keyword evidence="2" id="KW-1185">Reference proteome</keyword>
<evidence type="ECO:0000313" key="1">
    <source>
        <dbReference type="EMBL" id="OLR56264.1"/>
    </source>
</evidence>
<dbReference type="AlphaFoldDB" id="A0A1Q9JJC6"/>
<dbReference type="InterPro" id="IPR015231">
    <property type="entry name" value="DUF1934"/>
</dbReference>
<comment type="caution">
    <text evidence="1">The sequence shown here is derived from an EMBL/GenBank/DDBJ whole genome shotgun (WGS) entry which is preliminary data.</text>
</comment>
<reference evidence="1 2" key="1">
    <citation type="journal article" date="2016" name="Appl. Environ. Microbiol.">
        <title>Function and Phylogeny of Bacterial Butyryl Coenzyme A:Acetate Transferases and Their Diversity in the Proximal Colon of Swine.</title>
        <authorList>
            <person name="Trachsel J."/>
            <person name="Bayles D.O."/>
            <person name="Looft T."/>
            <person name="Levine U.Y."/>
            <person name="Allen H.K."/>
        </authorList>
    </citation>
    <scope>NUCLEOTIDE SEQUENCE [LARGE SCALE GENOMIC DNA]</scope>
    <source>
        <strain evidence="1 2">68-3-10</strain>
    </source>
</reference>
<dbReference type="EMBL" id="MJIE01000001">
    <property type="protein sequence ID" value="OLR56264.1"/>
    <property type="molecule type" value="Genomic_DNA"/>
</dbReference>